<comment type="subcellular location">
    <subcellularLocation>
        <location evidence="1">Membrane</location>
    </subcellularLocation>
</comment>
<keyword evidence="7" id="KW-1185">Reference proteome</keyword>
<keyword evidence="3 5" id="KW-1133">Transmembrane helix</keyword>
<accession>A0A9W5X6L4</accession>
<dbReference type="AlphaFoldDB" id="A0A9W5X6L4"/>
<sequence>MDKGTIIRTAALVLALTNQILVLFGKSPLPIDSEIVKEFAALLFTIVTSIIAWFKNNYVTTRGKQQKKVLFDNGLVKKGK</sequence>
<evidence type="ECO:0000256" key="1">
    <source>
        <dbReference type="ARBA" id="ARBA00004370"/>
    </source>
</evidence>
<evidence type="ECO:0000256" key="5">
    <source>
        <dbReference type="SAM" id="Phobius"/>
    </source>
</evidence>
<dbReference type="Pfam" id="PF04688">
    <property type="entry name" value="Holin_SPP1"/>
    <property type="match status" value="1"/>
</dbReference>
<protein>
    <submittedName>
        <fullName evidence="6">Holin</fullName>
    </submittedName>
</protein>
<proteinExistence type="predicted"/>
<dbReference type="EMBL" id="BMJD01000034">
    <property type="protein sequence ID" value="GGB53721.1"/>
    <property type="molecule type" value="Genomic_DNA"/>
</dbReference>
<evidence type="ECO:0000313" key="7">
    <source>
        <dbReference type="Proteomes" id="UP000621492"/>
    </source>
</evidence>
<reference evidence="6" key="1">
    <citation type="journal article" date="2014" name="Int. J. Syst. Evol. Microbiol.">
        <title>Complete genome sequence of Corynebacterium casei LMG S-19264T (=DSM 44701T), isolated from a smear-ripened cheese.</title>
        <authorList>
            <consortium name="US DOE Joint Genome Institute (JGI-PGF)"/>
            <person name="Walter F."/>
            <person name="Albersmeier A."/>
            <person name="Kalinowski J."/>
            <person name="Ruckert C."/>
        </authorList>
    </citation>
    <scope>NUCLEOTIDE SEQUENCE</scope>
    <source>
        <strain evidence="6">CGMCC 1.15454</strain>
    </source>
</reference>
<dbReference type="NCBIfam" id="TIGR01592">
    <property type="entry name" value="holin_SPP1"/>
    <property type="match status" value="1"/>
</dbReference>
<name>A0A9W5X6L4_9BACI</name>
<dbReference type="Proteomes" id="UP000621492">
    <property type="component" value="Unassembled WGS sequence"/>
</dbReference>
<gene>
    <name evidence="6" type="primary">xhlB</name>
    <name evidence="6" type="ORF">GCM10011409_34200</name>
</gene>
<dbReference type="RefSeq" id="WP_088049957.1">
    <property type="nucleotide sequence ID" value="NZ_BMJD01000034.1"/>
</dbReference>
<keyword evidence="2 5" id="KW-0812">Transmembrane</keyword>
<organism evidence="6 7">
    <name type="scientific">Lentibacillus populi</name>
    <dbReference type="NCBI Taxonomy" id="1827502"/>
    <lineage>
        <taxon>Bacteria</taxon>
        <taxon>Bacillati</taxon>
        <taxon>Bacillota</taxon>
        <taxon>Bacilli</taxon>
        <taxon>Bacillales</taxon>
        <taxon>Bacillaceae</taxon>
        <taxon>Lentibacillus</taxon>
    </lineage>
</organism>
<feature type="transmembrane region" description="Helical" evidence="5">
    <location>
        <begin position="6"/>
        <end position="24"/>
    </location>
</feature>
<keyword evidence="4 5" id="KW-0472">Membrane</keyword>
<evidence type="ECO:0000256" key="4">
    <source>
        <dbReference type="ARBA" id="ARBA00023136"/>
    </source>
</evidence>
<evidence type="ECO:0000256" key="2">
    <source>
        <dbReference type="ARBA" id="ARBA00022692"/>
    </source>
</evidence>
<reference evidence="6" key="2">
    <citation type="submission" date="2020-09" db="EMBL/GenBank/DDBJ databases">
        <authorList>
            <person name="Sun Q."/>
            <person name="Zhou Y."/>
        </authorList>
    </citation>
    <scope>NUCLEOTIDE SEQUENCE</scope>
    <source>
        <strain evidence="6">CGMCC 1.15454</strain>
    </source>
</reference>
<feature type="transmembrane region" description="Helical" evidence="5">
    <location>
        <begin position="36"/>
        <end position="54"/>
    </location>
</feature>
<dbReference type="InterPro" id="IPR006479">
    <property type="entry name" value="Holin"/>
</dbReference>
<evidence type="ECO:0000313" key="6">
    <source>
        <dbReference type="EMBL" id="GGB53721.1"/>
    </source>
</evidence>
<evidence type="ECO:0000256" key="3">
    <source>
        <dbReference type="ARBA" id="ARBA00022989"/>
    </source>
</evidence>
<dbReference type="GO" id="GO:0016020">
    <property type="term" value="C:membrane"/>
    <property type="evidence" value="ECO:0007669"/>
    <property type="project" value="UniProtKB-SubCell"/>
</dbReference>
<comment type="caution">
    <text evidence="6">The sequence shown here is derived from an EMBL/GenBank/DDBJ whole genome shotgun (WGS) entry which is preliminary data.</text>
</comment>